<name>A0A7X5ZIL5_9GAMM</name>
<evidence type="ECO:0000313" key="3">
    <source>
        <dbReference type="EMBL" id="NII06800.1"/>
    </source>
</evidence>
<dbReference type="RefSeq" id="WP_166948115.1">
    <property type="nucleotide sequence ID" value="NZ_JAARLZ010000005.1"/>
</dbReference>
<keyword evidence="2" id="KW-0732">Signal</keyword>
<sequence>MRRFRLNRRKRLLTIGLALFCLLFQQLALAAYACSPAAANAMAMQGECAQMSAPSPQAPDPACTSHCADHSVSPSTAQLPSLPPLALPAMPPVLEGSIALAPESQPLPDPTFQRPEPPPALRFCSLLI</sequence>
<dbReference type="Proteomes" id="UP000490980">
    <property type="component" value="Unassembled WGS sequence"/>
</dbReference>
<evidence type="ECO:0000256" key="1">
    <source>
        <dbReference type="SAM" id="MobiDB-lite"/>
    </source>
</evidence>
<feature type="chain" id="PRO_5031038565" description="DUF2946 domain-containing protein" evidence="2">
    <location>
        <begin position="31"/>
        <end position="128"/>
    </location>
</feature>
<evidence type="ECO:0000256" key="2">
    <source>
        <dbReference type="SAM" id="SignalP"/>
    </source>
</evidence>
<evidence type="ECO:0008006" key="5">
    <source>
        <dbReference type="Google" id="ProtNLM"/>
    </source>
</evidence>
<organism evidence="3 4">
    <name type="scientific">Luteibacter anthropi</name>
    <dbReference type="NCBI Taxonomy" id="564369"/>
    <lineage>
        <taxon>Bacteria</taxon>
        <taxon>Pseudomonadati</taxon>
        <taxon>Pseudomonadota</taxon>
        <taxon>Gammaproteobacteria</taxon>
        <taxon>Lysobacterales</taxon>
        <taxon>Rhodanobacteraceae</taxon>
        <taxon>Luteibacter</taxon>
    </lineage>
</organism>
<dbReference type="EMBL" id="JAARLZ010000005">
    <property type="protein sequence ID" value="NII06800.1"/>
    <property type="molecule type" value="Genomic_DNA"/>
</dbReference>
<reference evidence="3 4" key="1">
    <citation type="submission" date="2020-03" db="EMBL/GenBank/DDBJ databases">
        <authorList>
            <person name="Lai Q."/>
        </authorList>
    </citation>
    <scope>NUCLEOTIDE SEQUENCE [LARGE SCALE GENOMIC DNA]</scope>
    <source>
        <strain evidence="3 4">CCUG 25036</strain>
    </source>
</reference>
<feature type="region of interest" description="Disordered" evidence="1">
    <location>
        <begin position="51"/>
        <end position="75"/>
    </location>
</feature>
<accession>A0A7X5ZIL5</accession>
<dbReference type="AlphaFoldDB" id="A0A7X5ZIL5"/>
<keyword evidence="4" id="KW-1185">Reference proteome</keyword>
<comment type="caution">
    <text evidence="3">The sequence shown here is derived from an EMBL/GenBank/DDBJ whole genome shotgun (WGS) entry which is preliminary data.</text>
</comment>
<evidence type="ECO:0000313" key="4">
    <source>
        <dbReference type="Proteomes" id="UP000490980"/>
    </source>
</evidence>
<gene>
    <name evidence="3" type="ORF">HBF25_10420</name>
</gene>
<dbReference type="PROSITE" id="PS51257">
    <property type="entry name" value="PROKAR_LIPOPROTEIN"/>
    <property type="match status" value="1"/>
</dbReference>
<feature type="signal peptide" evidence="2">
    <location>
        <begin position="1"/>
        <end position="30"/>
    </location>
</feature>
<proteinExistence type="predicted"/>
<protein>
    <recommendedName>
        <fullName evidence="5">DUF2946 domain-containing protein</fullName>
    </recommendedName>
</protein>